<evidence type="ECO:0000313" key="16">
    <source>
        <dbReference type="RefSeq" id="XP_022148306.1"/>
    </source>
</evidence>
<dbReference type="SMART" id="SM00365">
    <property type="entry name" value="LRR_SD22"/>
    <property type="match status" value="5"/>
</dbReference>
<keyword evidence="4" id="KW-0433">Leucine-rich repeat</keyword>
<evidence type="ECO:0000256" key="2">
    <source>
        <dbReference type="ARBA" id="ARBA00009592"/>
    </source>
</evidence>
<evidence type="ECO:0000256" key="6">
    <source>
        <dbReference type="ARBA" id="ARBA00022729"/>
    </source>
</evidence>
<protein>
    <submittedName>
        <fullName evidence="16">Probable LRR receptor-like serine/threonine-protein kinase At1g34110</fullName>
    </submittedName>
</protein>
<dbReference type="FunFam" id="3.80.10.10:FF:001678">
    <property type="entry name" value="Calmodulin-binding receptor kinase CaMRLK"/>
    <property type="match status" value="1"/>
</dbReference>
<proteinExistence type="inferred from homology"/>
<organism evidence="15 16">
    <name type="scientific">Momordica charantia</name>
    <name type="common">Bitter gourd</name>
    <name type="synonym">Balsam pear</name>
    <dbReference type="NCBI Taxonomy" id="3673"/>
    <lineage>
        <taxon>Eukaryota</taxon>
        <taxon>Viridiplantae</taxon>
        <taxon>Streptophyta</taxon>
        <taxon>Embryophyta</taxon>
        <taxon>Tracheophyta</taxon>
        <taxon>Spermatophyta</taxon>
        <taxon>Magnoliopsida</taxon>
        <taxon>eudicotyledons</taxon>
        <taxon>Gunneridae</taxon>
        <taxon>Pentapetalae</taxon>
        <taxon>rosids</taxon>
        <taxon>fabids</taxon>
        <taxon>Cucurbitales</taxon>
        <taxon>Cucurbitaceae</taxon>
        <taxon>Momordiceae</taxon>
        <taxon>Momordica</taxon>
    </lineage>
</organism>
<dbReference type="PANTHER" id="PTHR48062:SF52">
    <property type="entry name" value="RECEPTOR-LIKE PROTEIN 8-RELATED"/>
    <property type="match status" value="1"/>
</dbReference>
<evidence type="ECO:0000256" key="12">
    <source>
        <dbReference type="SAM" id="Phobius"/>
    </source>
</evidence>
<reference evidence="16" key="1">
    <citation type="submission" date="2025-08" db="UniProtKB">
        <authorList>
            <consortium name="RefSeq"/>
        </authorList>
    </citation>
    <scope>IDENTIFICATION</scope>
    <source>
        <strain evidence="16">OHB3-1</strain>
    </source>
</reference>
<keyword evidence="7" id="KW-0677">Repeat</keyword>
<keyword evidence="11" id="KW-0325">Glycoprotein</keyword>
<dbReference type="InterPro" id="IPR001611">
    <property type="entry name" value="Leu-rich_rpt"/>
</dbReference>
<evidence type="ECO:0000256" key="4">
    <source>
        <dbReference type="ARBA" id="ARBA00022614"/>
    </source>
</evidence>
<dbReference type="InterPro" id="IPR003591">
    <property type="entry name" value="Leu-rich_rpt_typical-subtyp"/>
</dbReference>
<evidence type="ECO:0000256" key="7">
    <source>
        <dbReference type="ARBA" id="ARBA00022737"/>
    </source>
</evidence>
<dbReference type="SUPFAM" id="SSF52058">
    <property type="entry name" value="L domain-like"/>
    <property type="match status" value="2"/>
</dbReference>
<keyword evidence="5 12" id="KW-0812">Transmembrane</keyword>
<evidence type="ECO:0000256" key="8">
    <source>
        <dbReference type="ARBA" id="ARBA00022989"/>
    </source>
</evidence>
<sequence length="863" mass="97320">MVEKLKMGKKQQLLLLLILVVELQLQGYNINGCSEKERIGLLGLKDFFTKHRLSMDPLTSWSGSSNCCQWSGVQCHPVSALTIDLSLTTLLNNDDSIHPLIYFFDASLLRPFHKLESLDLSYNGFSGFTNHQYFNNLRELMLSNNKINDSKLLQGLCKSNKLVRLDLSSNQISGQFPPCLLNLSSLEFLDISSNQFTGILPPTISNLKSIKILQLDDNNFEGPFSFSSLANLSKLKVFQLSTKTMTNNLQVETENPSFSPTFQLNVLKLSNCNLNTKNGSSNIPNFLSTQHHLKFVDLSHNNLVGTVPVWLLQNNTNLDHLILTNNSLIGNLQLPSFKHPLTNLKLSCNSLSGQLPSDMGFLLPNLVHFNISRNNFEGNLPSSITTMRSLNIFDLSNNRFSGKLQMSMFSNMSQLSRLQLRNNNFSGSIEDGVQDIPDLIVLDISKNLISGKIPHWIGSLTNLLYLQVAKNHLQGKLSSKLCSLHYLKFLDVSQNQLSGPIPSCFNLPSLKYLYMQDNNFSGPIPKAFSRSSELTVLDLSRNSFSGRIPNWISRCSSLRFLLLKGNHFRGLIPRRVCELREMSIMDVSSNELKGAVPSCLSNMSFGVSKWAEISPYESMGSSFISVFSVELDVVVKGKPVWWSISHENKYSEGQIQVDFITKNRSEQYKGSVLLYMAGLDLSSNQLTGNIPLQIGELQKVHALNFSHNKFEGRIPNTICNLKELESLDLSYNFLNGDIPSKLSELDFLSFFNVSYNNLSGMIPISPHFKTFLESSYLGNPNLCGPLVGRDCSGRFKLTPNNRYNDFGDEDGRVIYVEGFYWSFIVSYFTILLGLFIVLFINPRWRNVWFYFVDVCCSYLCECI</sequence>
<dbReference type="OrthoDB" id="4691307at2759"/>
<feature type="chain" id="PRO_5026992420" evidence="13">
    <location>
        <begin position="28"/>
        <end position="863"/>
    </location>
</feature>
<dbReference type="KEGG" id="mcha:111016992"/>
<evidence type="ECO:0000256" key="5">
    <source>
        <dbReference type="ARBA" id="ARBA00022692"/>
    </source>
</evidence>
<comment type="subcellular location">
    <subcellularLocation>
        <location evidence="1">Cell membrane</location>
        <topology evidence="1">Single-pass type I membrane protein</topology>
    </subcellularLocation>
</comment>
<evidence type="ECO:0000256" key="13">
    <source>
        <dbReference type="SAM" id="SignalP"/>
    </source>
</evidence>
<evidence type="ECO:0000259" key="14">
    <source>
        <dbReference type="Pfam" id="PF08263"/>
    </source>
</evidence>
<dbReference type="InterPro" id="IPR013210">
    <property type="entry name" value="LRR_N_plant-typ"/>
</dbReference>
<dbReference type="RefSeq" id="XP_022148306.1">
    <property type="nucleotide sequence ID" value="XM_022292614.1"/>
</dbReference>
<evidence type="ECO:0000256" key="10">
    <source>
        <dbReference type="ARBA" id="ARBA00023170"/>
    </source>
</evidence>
<keyword evidence="3" id="KW-1003">Cell membrane</keyword>
<dbReference type="PROSITE" id="PS51450">
    <property type="entry name" value="LRR"/>
    <property type="match status" value="1"/>
</dbReference>
<dbReference type="AlphaFoldDB" id="A0A6J1D4Z7"/>
<keyword evidence="10" id="KW-0675">Receptor</keyword>
<evidence type="ECO:0000256" key="9">
    <source>
        <dbReference type="ARBA" id="ARBA00023136"/>
    </source>
</evidence>
<comment type="similarity">
    <text evidence="2">Belongs to the RLP family.</text>
</comment>
<keyword evidence="15" id="KW-1185">Reference proteome</keyword>
<dbReference type="Pfam" id="PF08263">
    <property type="entry name" value="LRRNT_2"/>
    <property type="match status" value="1"/>
</dbReference>
<dbReference type="Gene3D" id="3.80.10.10">
    <property type="entry name" value="Ribonuclease Inhibitor"/>
    <property type="match status" value="4"/>
</dbReference>
<feature type="signal peptide" evidence="13">
    <location>
        <begin position="1"/>
        <end position="27"/>
    </location>
</feature>
<dbReference type="Proteomes" id="UP000504603">
    <property type="component" value="Unplaced"/>
</dbReference>
<gene>
    <name evidence="16" type="primary">LOC111016992</name>
</gene>
<dbReference type="Pfam" id="PF00560">
    <property type="entry name" value="LRR_1"/>
    <property type="match status" value="5"/>
</dbReference>
<dbReference type="GO" id="GO:0005886">
    <property type="term" value="C:plasma membrane"/>
    <property type="evidence" value="ECO:0007669"/>
    <property type="project" value="UniProtKB-SubCell"/>
</dbReference>
<keyword evidence="8 12" id="KW-1133">Transmembrane helix</keyword>
<dbReference type="InterPro" id="IPR051502">
    <property type="entry name" value="RLP_Defense_Trigger"/>
</dbReference>
<dbReference type="PRINTS" id="PR00019">
    <property type="entry name" value="LEURICHRPT"/>
</dbReference>
<evidence type="ECO:0000256" key="1">
    <source>
        <dbReference type="ARBA" id="ARBA00004251"/>
    </source>
</evidence>
<dbReference type="SMART" id="SM00369">
    <property type="entry name" value="LRR_TYP"/>
    <property type="match status" value="5"/>
</dbReference>
<dbReference type="FunFam" id="3.80.10.10:FF:000095">
    <property type="entry name" value="LRR receptor-like serine/threonine-protein kinase GSO1"/>
    <property type="match status" value="1"/>
</dbReference>
<dbReference type="GeneID" id="111016992"/>
<feature type="transmembrane region" description="Helical" evidence="12">
    <location>
        <begin position="819"/>
        <end position="840"/>
    </location>
</feature>
<dbReference type="FunFam" id="3.80.10.10:FF:000041">
    <property type="entry name" value="LRR receptor-like serine/threonine-protein kinase ERECTA"/>
    <property type="match status" value="1"/>
</dbReference>
<dbReference type="Pfam" id="PF13855">
    <property type="entry name" value="LRR_8"/>
    <property type="match status" value="3"/>
</dbReference>
<dbReference type="InterPro" id="IPR032675">
    <property type="entry name" value="LRR_dom_sf"/>
</dbReference>
<accession>A0A6J1D4Z7</accession>
<dbReference type="PANTHER" id="PTHR48062">
    <property type="entry name" value="RECEPTOR-LIKE PROTEIN 14"/>
    <property type="match status" value="1"/>
</dbReference>
<keyword evidence="9 12" id="KW-0472">Membrane</keyword>
<evidence type="ECO:0000256" key="11">
    <source>
        <dbReference type="ARBA" id="ARBA00023180"/>
    </source>
</evidence>
<name>A0A6J1D4Z7_MOMCH</name>
<evidence type="ECO:0000313" key="15">
    <source>
        <dbReference type="Proteomes" id="UP000504603"/>
    </source>
</evidence>
<evidence type="ECO:0000256" key="3">
    <source>
        <dbReference type="ARBA" id="ARBA00022475"/>
    </source>
</evidence>
<dbReference type="FunFam" id="3.80.10.10:FF:000213">
    <property type="entry name" value="Tyrosine-sulfated glycopeptide receptor 1"/>
    <property type="match status" value="1"/>
</dbReference>
<keyword evidence="6 13" id="KW-0732">Signal</keyword>
<feature type="domain" description="Leucine-rich repeat-containing N-terminal plant-type" evidence="14">
    <location>
        <begin position="36"/>
        <end position="75"/>
    </location>
</feature>